<reference evidence="1 2" key="1">
    <citation type="submission" date="2016-04" db="EMBL/GenBank/DDBJ databases">
        <title>ATOL: Assembling a taxonomically balanced genome-scale reconstruction of the evolutionary history of the Enterobacteriaceae.</title>
        <authorList>
            <person name="Plunkett G.III."/>
            <person name="Neeno-Eckwall E.C."/>
            <person name="Glasner J.D."/>
            <person name="Perna N.T."/>
        </authorList>
    </citation>
    <scope>NUCLEOTIDE SEQUENCE [LARGE SCALE GENOMIC DNA]</scope>
    <source>
        <strain evidence="1 2">ATCC 35613</strain>
    </source>
</reference>
<evidence type="ECO:0000313" key="2">
    <source>
        <dbReference type="Proteomes" id="UP000078224"/>
    </source>
</evidence>
<organism evidence="1 2">
    <name type="scientific">Providencia heimbachae ATCC 35613</name>
    <dbReference type="NCBI Taxonomy" id="1354272"/>
    <lineage>
        <taxon>Bacteria</taxon>
        <taxon>Pseudomonadati</taxon>
        <taxon>Pseudomonadota</taxon>
        <taxon>Gammaproteobacteria</taxon>
        <taxon>Enterobacterales</taxon>
        <taxon>Morganellaceae</taxon>
        <taxon>Providencia</taxon>
    </lineage>
</organism>
<dbReference type="PATRIC" id="fig|1354272.4.peg.843"/>
<dbReference type="Proteomes" id="UP000078224">
    <property type="component" value="Unassembled WGS sequence"/>
</dbReference>
<dbReference type="AlphaFoldDB" id="A0A1B7K0A6"/>
<gene>
    <name evidence="1" type="ORF">M998_0818</name>
</gene>
<evidence type="ECO:0000313" key="1">
    <source>
        <dbReference type="EMBL" id="OAT53569.1"/>
    </source>
</evidence>
<protein>
    <submittedName>
        <fullName evidence="1">Uncharacterized protein</fullName>
    </submittedName>
</protein>
<dbReference type="EMBL" id="LXEW01000015">
    <property type="protein sequence ID" value="OAT53569.1"/>
    <property type="molecule type" value="Genomic_DNA"/>
</dbReference>
<keyword evidence="2" id="KW-1185">Reference proteome</keyword>
<proteinExistence type="predicted"/>
<accession>A0A1B7K0A6</accession>
<name>A0A1B7K0A6_9GAMM</name>
<sequence>MGVDDDGNPVIQAVWKFKDSTLQDPKSLAAISELTASKDGIKLKLHDPKAAIKQMSELLKEISSES</sequence>
<comment type="caution">
    <text evidence="1">The sequence shown here is derived from an EMBL/GenBank/DDBJ whole genome shotgun (WGS) entry which is preliminary data.</text>
</comment>